<dbReference type="InterPro" id="IPR017871">
    <property type="entry name" value="ABC_transporter-like_CS"/>
</dbReference>
<dbReference type="PROSITE" id="PS00211">
    <property type="entry name" value="ABC_TRANSPORTER_1"/>
    <property type="match status" value="1"/>
</dbReference>
<comment type="similarity">
    <text evidence="1">Belongs to the ABC transporter superfamily.</text>
</comment>
<evidence type="ECO:0000259" key="3">
    <source>
        <dbReference type="Pfam" id="PF00005"/>
    </source>
</evidence>
<dbReference type="PANTHER" id="PTHR43335">
    <property type="entry name" value="ABC TRANSPORTER, ATP-BINDING PROTEIN"/>
    <property type="match status" value="1"/>
</dbReference>
<dbReference type="RefSeq" id="WP_397086719.1">
    <property type="nucleotide sequence ID" value="NZ_JBITGY010000008.1"/>
</dbReference>
<accession>A0ABW7Z312</accession>
<proteinExistence type="inferred from homology"/>
<gene>
    <name evidence="4" type="ORF">ACIBG2_30990</name>
</gene>
<evidence type="ECO:0000256" key="1">
    <source>
        <dbReference type="ARBA" id="ARBA00005417"/>
    </source>
</evidence>
<feature type="domain" description="ABC transporter" evidence="3">
    <location>
        <begin position="2"/>
        <end position="107"/>
    </location>
</feature>
<dbReference type="GO" id="GO:0005524">
    <property type="term" value="F:ATP binding"/>
    <property type="evidence" value="ECO:0007669"/>
    <property type="project" value="UniProtKB-KW"/>
</dbReference>
<dbReference type="InterPro" id="IPR027417">
    <property type="entry name" value="P-loop_NTPase"/>
</dbReference>
<keyword evidence="4" id="KW-0547">Nucleotide-binding</keyword>
<sequence>MVSPTSGVALVGGTPYTRLPDPVTQVGAVLEATAFHPGLSARAHLDVLRTAARLAPSRVAEVLERVDLAGAADQRVGRFSLGMRQRLAIAGALLGDPGTLVLDEPANGLDPQGIHWLRGFLRAHAHEGRAVLVSTHVLAEIERIADHALILSAGRLVRRADLTPGATDLEDVYLEATRCSR</sequence>
<name>A0ABW7Z312_9ACTN</name>
<dbReference type="Pfam" id="PF00005">
    <property type="entry name" value="ABC_tran"/>
    <property type="match status" value="1"/>
</dbReference>
<dbReference type="InterPro" id="IPR003439">
    <property type="entry name" value="ABC_transporter-like_ATP-bd"/>
</dbReference>
<keyword evidence="2" id="KW-0813">Transport</keyword>
<organism evidence="4 5">
    <name type="scientific">Nonomuraea typhae</name>
    <dbReference type="NCBI Taxonomy" id="2603600"/>
    <lineage>
        <taxon>Bacteria</taxon>
        <taxon>Bacillati</taxon>
        <taxon>Actinomycetota</taxon>
        <taxon>Actinomycetes</taxon>
        <taxon>Streptosporangiales</taxon>
        <taxon>Streptosporangiaceae</taxon>
        <taxon>Nonomuraea</taxon>
    </lineage>
</organism>
<keyword evidence="4" id="KW-0067">ATP-binding</keyword>
<dbReference type="Gene3D" id="3.40.50.300">
    <property type="entry name" value="P-loop containing nucleotide triphosphate hydrolases"/>
    <property type="match status" value="1"/>
</dbReference>
<evidence type="ECO:0000256" key="2">
    <source>
        <dbReference type="ARBA" id="ARBA00022448"/>
    </source>
</evidence>
<protein>
    <submittedName>
        <fullName evidence="4">ABC transporter ATP-binding protein</fullName>
    </submittedName>
</protein>
<dbReference type="Proteomes" id="UP001612741">
    <property type="component" value="Unassembled WGS sequence"/>
</dbReference>
<dbReference type="PANTHER" id="PTHR43335:SF4">
    <property type="entry name" value="ABC TRANSPORTER, ATP-BINDING PROTEIN"/>
    <property type="match status" value="1"/>
</dbReference>
<keyword evidence="5" id="KW-1185">Reference proteome</keyword>
<dbReference type="EMBL" id="JBITGY010000008">
    <property type="protein sequence ID" value="MFI6501843.1"/>
    <property type="molecule type" value="Genomic_DNA"/>
</dbReference>
<evidence type="ECO:0000313" key="5">
    <source>
        <dbReference type="Proteomes" id="UP001612741"/>
    </source>
</evidence>
<comment type="caution">
    <text evidence="4">The sequence shown here is derived from an EMBL/GenBank/DDBJ whole genome shotgun (WGS) entry which is preliminary data.</text>
</comment>
<evidence type="ECO:0000313" key="4">
    <source>
        <dbReference type="EMBL" id="MFI6501843.1"/>
    </source>
</evidence>
<reference evidence="4 5" key="1">
    <citation type="submission" date="2024-10" db="EMBL/GenBank/DDBJ databases">
        <title>The Natural Products Discovery Center: Release of the First 8490 Sequenced Strains for Exploring Actinobacteria Biosynthetic Diversity.</title>
        <authorList>
            <person name="Kalkreuter E."/>
            <person name="Kautsar S.A."/>
            <person name="Yang D."/>
            <person name="Bader C.D."/>
            <person name="Teijaro C.N."/>
            <person name="Fluegel L."/>
            <person name="Davis C.M."/>
            <person name="Simpson J.R."/>
            <person name="Lauterbach L."/>
            <person name="Steele A.D."/>
            <person name="Gui C."/>
            <person name="Meng S."/>
            <person name="Li G."/>
            <person name="Viehrig K."/>
            <person name="Ye F."/>
            <person name="Su P."/>
            <person name="Kiefer A.F."/>
            <person name="Nichols A."/>
            <person name="Cepeda A.J."/>
            <person name="Yan W."/>
            <person name="Fan B."/>
            <person name="Jiang Y."/>
            <person name="Adhikari A."/>
            <person name="Zheng C.-J."/>
            <person name="Schuster L."/>
            <person name="Cowan T.M."/>
            <person name="Smanski M.J."/>
            <person name="Chevrette M.G."/>
            <person name="De Carvalho L.P.S."/>
            <person name="Shen B."/>
        </authorList>
    </citation>
    <scope>NUCLEOTIDE SEQUENCE [LARGE SCALE GENOMIC DNA]</scope>
    <source>
        <strain evidence="4 5">NPDC050545</strain>
    </source>
</reference>
<dbReference type="SUPFAM" id="SSF52540">
    <property type="entry name" value="P-loop containing nucleoside triphosphate hydrolases"/>
    <property type="match status" value="1"/>
</dbReference>